<comment type="subunit">
    <text evidence="14">Component of the 7-subunit TFIIH core complex composed of XPB/SSL2, XPD/RAD3, SSL1, TFB1, TFB2, TFB4 and TFB5, which is active in NER. The core complex associates with the 3-subunit CTD-kinase module TFIIK composed of CCL1, KIN28 and TFB3 to form the 10-subunit holoenzyme (holo-TFIIH) active in transcription.</text>
</comment>
<evidence type="ECO:0000313" key="16">
    <source>
        <dbReference type="EMBL" id="RPA87106.1"/>
    </source>
</evidence>
<evidence type="ECO:0000256" key="15">
    <source>
        <dbReference type="SAM" id="MobiDB-lite"/>
    </source>
</evidence>
<dbReference type="AlphaFoldDB" id="A0A3N4IN37"/>
<dbReference type="InterPro" id="IPR036465">
    <property type="entry name" value="vWFA_dom_sf"/>
</dbReference>
<comment type="similarity">
    <text evidence="3 14">Belongs to the TFB4 family.</text>
</comment>
<keyword evidence="6 14" id="KW-0227">DNA damage</keyword>
<feature type="compositionally biased region" description="Low complexity" evidence="15">
    <location>
        <begin position="342"/>
        <end position="359"/>
    </location>
</feature>
<sequence>MDRVDATEHFAQHAQGDLPSLLVLIIDINPIPWTTNPLSTALPFNTALSNLLLFLNAHLAFSHTNKVAVIAAAAPRGGGAKILYPAAELPTDTKGRPQSRPPQPAPQPGEPNKYRPFKDLEEGVLAGLGKVLASVNEEDDGTDRTVVSETRIAGALTLALAYINRLAGAGADNLGQTLTKGTGTTEAGTMQSRILVVSVAGDVASEYVPVMNCVFAAQKKHIPIDVCKVAGNSVFLQQAADATGGVYMKLDAPNGFLQYLMMAYLPDPAARQHLVLPTQANVDFRAACFCHKKVVDVGYVCSICLSIFCTVPPDNICMTCQTKLAHTVGGMVVRKKKKKKAGTATGSGAGTPTVGTPRP</sequence>
<keyword evidence="9 14" id="KW-0805">Transcription regulation</keyword>
<dbReference type="EMBL" id="ML119647">
    <property type="protein sequence ID" value="RPA87106.1"/>
    <property type="molecule type" value="Genomic_DNA"/>
</dbReference>
<evidence type="ECO:0000256" key="6">
    <source>
        <dbReference type="ARBA" id="ARBA00022763"/>
    </source>
</evidence>
<evidence type="ECO:0000256" key="10">
    <source>
        <dbReference type="ARBA" id="ARBA00023163"/>
    </source>
</evidence>
<keyword evidence="7 14" id="KW-0863">Zinc-finger</keyword>
<evidence type="ECO:0000256" key="11">
    <source>
        <dbReference type="ARBA" id="ARBA00023204"/>
    </source>
</evidence>
<dbReference type="Pfam" id="PF03850">
    <property type="entry name" value="Tfb4"/>
    <property type="match status" value="1"/>
</dbReference>
<dbReference type="GO" id="GO:0006289">
    <property type="term" value="P:nucleotide-excision repair"/>
    <property type="evidence" value="ECO:0007669"/>
    <property type="project" value="UniProtKB-UniRule"/>
</dbReference>
<feature type="region of interest" description="Disordered" evidence="15">
    <location>
        <begin position="338"/>
        <end position="359"/>
    </location>
</feature>
<evidence type="ECO:0000256" key="7">
    <source>
        <dbReference type="ARBA" id="ARBA00022771"/>
    </source>
</evidence>
<protein>
    <recommendedName>
        <fullName evidence="4 14">General transcription and DNA repair factor IIH subunit TFB4</fullName>
        <shortName evidence="14">TFIIH subunit TFB4</shortName>
    </recommendedName>
    <alternativeName>
        <fullName evidence="13 14">RNA polymerase II transcription factor B subunit 4</fullName>
    </alternativeName>
</protein>
<dbReference type="GO" id="GO:0008270">
    <property type="term" value="F:zinc ion binding"/>
    <property type="evidence" value="ECO:0007669"/>
    <property type="project" value="UniProtKB-KW"/>
</dbReference>
<evidence type="ECO:0000256" key="14">
    <source>
        <dbReference type="RuleBase" id="RU368090"/>
    </source>
</evidence>
<evidence type="ECO:0000256" key="4">
    <source>
        <dbReference type="ARBA" id="ARBA00021280"/>
    </source>
</evidence>
<comment type="subcellular location">
    <subcellularLocation>
        <location evidence="2 14">Nucleus</location>
    </subcellularLocation>
</comment>
<reference evidence="16 17" key="1">
    <citation type="journal article" date="2018" name="Nat. Ecol. Evol.">
        <title>Pezizomycetes genomes reveal the molecular basis of ectomycorrhizal truffle lifestyle.</title>
        <authorList>
            <person name="Murat C."/>
            <person name="Payen T."/>
            <person name="Noel B."/>
            <person name="Kuo A."/>
            <person name="Morin E."/>
            <person name="Chen J."/>
            <person name="Kohler A."/>
            <person name="Krizsan K."/>
            <person name="Balestrini R."/>
            <person name="Da Silva C."/>
            <person name="Montanini B."/>
            <person name="Hainaut M."/>
            <person name="Levati E."/>
            <person name="Barry K.W."/>
            <person name="Belfiori B."/>
            <person name="Cichocki N."/>
            <person name="Clum A."/>
            <person name="Dockter R.B."/>
            <person name="Fauchery L."/>
            <person name="Guy J."/>
            <person name="Iotti M."/>
            <person name="Le Tacon F."/>
            <person name="Lindquist E.A."/>
            <person name="Lipzen A."/>
            <person name="Malagnac F."/>
            <person name="Mello A."/>
            <person name="Molinier V."/>
            <person name="Miyauchi S."/>
            <person name="Poulain J."/>
            <person name="Riccioni C."/>
            <person name="Rubini A."/>
            <person name="Sitrit Y."/>
            <person name="Splivallo R."/>
            <person name="Traeger S."/>
            <person name="Wang M."/>
            <person name="Zifcakova L."/>
            <person name="Wipf D."/>
            <person name="Zambonelli A."/>
            <person name="Paolocci F."/>
            <person name="Nowrousian M."/>
            <person name="Ottonello S."/>
            <person name="Baldrian P."/>
            <person name="Spatafora J.W."/>
            <person name="Henrissat B."/>
            <person name="Nagy L.G."/>
            <person name="Aury J.M."/>
            <person name="Wincker P."/>
            <person name="Grigoriev I.V."/>
            <person name="Bonfante P."/>
            <person name="Martin F.M."/>
        </authorList>
    </citation>
    <scope>NUCLEOTIDE SEQUENCE [LARGE SCALE GENOMIC DNA]</scope>
    <source>
        <strain evidence="16 17">RN42</strain>
    </source>
</reference>
<feature type="compositionally biased region" description="Pro residues" evidence="15">
    <location>
        <begin position="99"/>
        <end position="109"/>
    </location>
</feature>
<evidence type="ECO:0000256" key="12">
    <source>
        <dbReference type="ARBA" id="ARBA00023242"/>
    </source>
</evidence>
<dbReference type="PANTHER" id="PTHR12831">
    <property type="entry name" value="TRANSCRIPTION INITIATION FACTOR IIH TFIIH , POLYPEPTIDE 3-RELATED"/>
    <property type="match status" value="1"/>
</dbReference>
<proteinExistence type="inferred from homology"/>
<dbReference type="InterPro" id="IPR004600">
    <property type="entry name" value="TFIIH_Tfb4/GTF2H3"/>
</dbReference>
<keyword evidence="10 14" id="KW-0804">Transcription</keyword>
<evidence type="ECO:0000256" key="13">
    <source>
        <dbReference type="ARBA" id="ARBA00033341"/>
    </source>
</evidence>
<feature type="region of interest" description="Disordered" evidence="15">
    <location>
        <begin position="90"/>
        <end position="116"/>
    </location>
</feature>
<evidence type="ECO:0000256" key="8">
    <source>
        <dbReference type="ARBA" id="ARBA00022833"/>
    </source>
</evidence>
<evidence type="ECO:0000256" key="5">
    <source>
        <dbReference type="ARBA" id="ARBA00022723"/>
    </source>
</evidence>
<keyword evidence="5 14" id="KW-0479">Metal-binding</keyword>
<keyword evidence="11 14" id="KW-0234">DNA repair</keyword>
<dbReference type="PANTHER" id="PTHR12831:SF0">
    <property type="entry name" value="GENERAL TRANSCRIPTION FACTOR IIH SUBUNIT 3"/>
    <property type="match status" value="1"/>
</dbReference>
<dbReference type="GO" id="GO:0006355">
    <property type="term" value="P:regulation of DNA-templated transcription"/>
    <property type="evidence" value="ECO:0007669"/>
    <property type="project" value="InterPro"/>
</dbReference>
<gene>
    <name evidence="16" type="ORF">BJ508DRAFT_410663</name>
</gene>
<keyword evidence="17" id="KW-1185">Reference proteome</keyword>
<evidence type="ECO:0000256" key="2">
    <source>
        <dbReference type="ARBA" id="ARBA00004123"/>
    </source>
</evidence>
<dbReference type="STRING" id="1160509.A0A3N4IN37"/>
<name>A0A3N4IN37_ASCIM</name>
<organism evidence="16 17">
    <name type="scientific">Ascobolus immersus RN42</name>
    <dbReference type="NCBI Taxonomy" id="1160509"/>
    <lineage>
        <taxon>Eukaryota</taxon>
        <taxon>Fungi</taxon>
        <taxon>Dikarya</taxon>
        <taxon>Ascomycota</taxon>
        <taxon>Pezizomycotina</taxon>
        <taxon>Pezizomycetes</taxon>
        <taxon>Pezizales</taxon>
        <taxon>Ascobolaceae</taxon>
        <taxon>Ascobolus</taxon>
    </lineage>
</organism>
<accession>A0A3N4IN37</accession>
<dbReference type="OrthoDB" id="17307at2759"/>
<keyword evidence="8 14" id="KW-0862">Zinc</keyword>
<dbReference type="Proteomes" id="UP000275078">
    <property type="component" value="Unassembled WGS sequence"/>
</dbReference>
<comment type="function">
    <text evidence="1 14">Component of the general transcription and DNA repair factor IIH (TFIIH) core complex, which is involved in general and transcription-coupled nucleotide excision repair (NER) of damaged DNA and, when complexed to TFIIK, in RNA transcription by RNA polymerase II. In NER, TFIIH acts by opening DNA around the lesion to allow the excision of the damaged oligonucleotide and its replacement by a new DNA fragment. In transcription, TFIIH has an essential role in transcription initiation. When the pre-initiation complex (PIC) has been established, TFIIH is required for promoter opening and promoter escape. Phosphorylation of the C-terminal tail (CTD) of the largest subunit of RNA polymerase II by the kinase module TFIIK controls the initiation of transcription.</text>
</comment>
<dbReference type="Gene3D" id="3.40.50.410">
    <property type="entry name" value="von Willebrand factor, type A domain"/>
    <property type="match status" value="1"/>
</dbReference>
<dbReference type="GO" id="GO:0005675">
    <property type="term" value="C:transcription factor TFIIH holo complex"/>
    <property type="evidence" value="ECO:0007669"/>
    <property type="project" value="UniProtKB-UniRule"/>
</dbReference>
<keyword evidence="12 14" id="KW-0539">Nucleus</keyword>
<evidence type="ECO:0000256" key="9">
    <source>
        <dbReference type="ARBA" id="ARBA00023015"/>
    </source>
</evidence>
<dbReference type="GO" id="GO:0000439">
    <property type="term" value="C:transcription factor TFIIH core complex"/>
    <property type="evidence" value="ECO:0007669"/>
    <property type="project" value="UniProtKB-UniRule"/>
</dbReference>
<evidence type="ECO:0000313" key="17">
    <source>
        <dbReference type="Proteomes" id="UP000275078"/>
    </source>
</evidence>
<evidence type="ECO:0000256" key="3">
    <source>
        <dbReference type="ARBA" id="ARBA00005273"/>
    </source>
</evidence>
<evidence type="ECO:0000256" key="1">
    <source>
        <dbReference type="ARBA" id="ARBA00002817"/>
    </source>
</evidence>